<sequence length="756" mass="87254">MEISSSPPLTDMETENLASWHSQEESRRDGTQEKEMKTQRQKERRKNMEEEDTQKERKKGQEKQRGQMKVEETQREKMEEEETQRGKMEEEETQRGKMEEEETQREKMRKRRHRERRWRKRRHREGRWRKRRHRERRWRKRNTEREDGGRGDTEREDGGRGDTEREDGGRGDTEREDGGRGDTEREDGGRGDTEREDGGRGDTVEMKDFFSPSASKPMTATLDPLDTWGHDPDNRDDLSASKLSWLSCTRTATQGRTNGLAPCPVITNQEEADAEVHDGESMEEEKGYEAEVESVTEVQREEEEERRNDDEEQRRLGRDVFMRTPSVNSTASSIDPDRKVRHLLLKLHTPTEDLMVEERVEGKLQVPADFCVRMESHSENVSNEHVDFLLARQQWRNMEKEVKGQPIPKPGLRAQGSFQGTHTSLYPPTRSPRLKHREIHPAPVPREPPLAHTLSPSSEDSGLDDVSYRSPMEEPESAVEREIRLTLEREERHRRERGGVSHGLAMPRPSTLQTGQSPPRPPACRTPTLSISPSPSCSSSLPRSGYHEMTANNVIILEPDCSGSASRNRLLSSAIGGLSDWPTSQDAMPSANVIIVETSNLIIRSASEFCLSSDPVLVEPQESTFSSNPFFKLRSISSQSLVEQEIRMVRQREEEWRRQKEEMWRKRREEDWKRGRERYNTVLVSPGLNDSISFSGPEVPDRCVSSPSSPSRNRKMERSSLSCDHKFPSFLSSVPRRQNSMAQRWEASLLANQKKE</sequence>
<dbReference type="EMBL" id="CM043801">
    <property type="protein sequence ID" value="KAI4809406.1"/>
    <property type="molecule type" value="Genomic_DNA"/>
</dbReference>
<dbReference type="Proteomes" id="UP001057452">
    <property type="component" value="Chromosome 17"/>
</dbReference>
<reference evidence="1" key="1">
    <citation type="submission" date="2022-05" db="EMBL/GenBank/DDBJ databases">
        <title>Chromosome-level genome of Chaenocephalus aceratus.</title>
        <authorList>
            <person name="Park H."/>
        </authorList>
    </citation>
    <scope>NUCLEOTIDE SEQUENCE</scope>
    <source>
        <strain evidence="1">KU_202001</strain>
    </source>
</reference>
<gene>
    <name evidence="1" type="ORF">KUCAC02_018289</name>
</gene>
<organism evidence="1 2">
    <name type="scientific">Chaenocephalus aceratus</name>
    <name type="common">Blackfin icefish</name>
    <name type="synonym">Chaenichthys aceratus</name>
    <dbReference type="NCBI Taxonomy" id="36190"/>
    <lineage>
        <taxon>Eukaryota</taxon>
        <taxon>Metazoa</taxon>
        <taxon>Chordata</taxon>
        <taxon>Craniata</taxon>
        <taxon>Vertebrata</taxon>
        <taxon>Euteleostomi</taxon>
        <taxon>Actinopterygii</taxon>
        <taxon>Neopterygii</taxon>
        <taxon>Teleostei</taxon>
        <taxon>Neoteleostei</taxon>
        <taxon>Acanthomorphata</taxon>
        <taxon>Eupercaria</taxon>
        <taxon>Perciformes</taxon>
        <taxon>Notothenioidei</taxon>
        <taxon>Channichthyidae</taxon>
        <taxon>Chaenocephalus</taxon>
    </lineage>
</organism>
<keyword evidence="2" id="KW-1185">Reference proteome</keyword>
<comment type="caution">
    <text evidence="1">The sequence shown here is derived from an EMBL/GenBank/DDBJ whole genome shotgun (WGS) entry which is preliminary data.</text>
</comment>
<name>A0ACB9W9K1_CHAAC</name>
<protein>
    <submittedName>
        <fullName evidence="1">Uncharacterized protein</fullName>
    </submittedName>
</protein>
<evidence type="ECO:0000313" key="2">
    <source>
        <dbReference type="Proteomes" id="UP001057452"/>
    </source>
</evidence>
<accession>A0ACB9W9K1</accession>
<evidence type="ECO:0000313" key="1">
    <source>
        <dbReference type="EMBL" id="KAI4809406.1"/>
    </source>
</evidence>
<proteinExistence type="predicted"/>